<dbReference type="PANTHER" id="PTHR33121:SF70">
    <property type="entry name" value="SIGNALING PROTEIN YKOW"/>
    <property type="match status" value="1"/>
</dbReference>
<dbReference type="InterPro" id="IPR001633">
    <property type="entry name" value="EAL_dom"/>
</dbReference>
<organism evidence="2 3">
    <name type="scientific">Brevundimonas denitrificans</name>
    <dbReference type="NCBI Taxonomy" id="1443434"/>
    <lineage>
        <taxon>Bacteria</taxon>
        <taxon>Pseudomonadati</taxon>
        <taxon>Pseudomonadota</taxon>
        <taxon>Alphaproteobacteria</taxon>
        <taxon>Caulobacterales</taxon>
        <taxon>Caulobacteraceae</taxon>
        <taxon>Brevundimonas</taxon>
    </lineage>
</organism>
<feature type="domain" description="EAL" evidence="1">
    <location>
        <begin position="267"/>
        <end position="513"/>
    </location>
</feature>
<dbReference type="EMBL" id="BSOY01000043">
    <property type="protein sequence ID" value="GLS01931.1"/>
    <property type="molecule type" value="Genomic_DNA"/>
</dbReference>
<keyword evidence="2" id="KW-0418">Kinase</keyword>
<comment type="caution">
    <text evidence="2">The sequence shown here is derived from an EMBL/GenBank/DDBJ whole genome shotgun (WGS) entry which is preliminary data.</text>
</comment>
<dbReference type="PANTHER" id="PTHR33121">
    <property type="entry name" value="CYCLIC DI-GMP PHOSPHODIESTERASE PDEF"/>
    <property type="match status" value="1"/>
</dbReference>
<keyword evidence="3" id="KW-1185">Reference proteome</keyword>
<dbReference type="GO" id="GO:0016301">
    <property type="term" value="F:kinase activity"/>
    <property type="evidence" value="ECO:0007669"/>
    <property type="project" value="UniProtKB-KW"/>
</dbReference>
<evidence type="ECO:0000313" key="3">
    <source>
        <dbReference type="Proteomes" id="UP001156921"/>
    </source>
</evidence>
<dbReference type="Pfam" id="PF00563">
    <property type="entry name" value="EAL"/>
    <property type="match status" value="1"/>
</dbReference>
<evidence type="ECO:0000259" key="1">
    <source>
        <dbReference type="PROSITE" id="PS50883"/>
    </source>
</evidence>
<name>A0ABQ6BN89_9CAUL</name>
<gene>
    <name evidence="2" type="ORF">GCM10007859_19500</name>
</gene>
<dbReference type="SMART" id="SM00052">
    <property type="entry name" value="EAL"/>
    <property type="match status" value="1"/>
</dbReference>
<protein>
    <submittedName>
        <fullName evidence="2">Signal transduction histidine kinase</fullName>
    </submittedName>
</protein>
<dbReference type="Gene3D" id="3.20.20.450">
    <property type="entry name" value="EAL domain"/>
    <property type="match status" value="1"/>
</dbReference>
<dbReference type="InterPro" id="IPR035919">
    <property type="entry name" value="EAL_sf"/>
</dbReference>
<dbReference type="Proteomes" id="UP001156921">
    <property type="component" value="Unassembled WGS sequence"/>
</dbReference>
<reference evidence="3" key="1">
    <citation type="journal article" date="2019" name="Int. J. Syst. Evol. Microbiol.">
        <title>The Global Catalogue of Microorganisms (GCM) 10K type strain sequencing project: providing services to taxonomists for standard genome sequencing and annotation.</title>
        <authorList>
            <consortium name="The Broad Institute Genomics Platform"/>
            <consortium name="The Broad Institute Genome Sequencing Center for Infectious Disease"/>
            <person name="Wu L."/>
            <person name="Ma J."/>
        </authorList>
    </citation>
    <scope>NUCLEOTIDE SEQUENCE [LARGE SCALE GENOMIC DNA]</scope>
    <source>
        <strain evidence="3">NBRC 110107</strain>
    </source>
</reference>
<dbReference type="PROSITE" id="PS50883">
    <property type="entry name" value="EAL"/>
    <property type="match status" value="1"/>
</dbReference>
<dbReference type="InterPro" id="IPR050706">
    <property type="entry name" value="Cyclic-di-GMP_PDE-like"/>
</dbReference>
<proteinExistence type="predicted"/>
<evidence type="ECO:0000313" key="2">
    <source>
        <dbReference type="EMBL" id="GLS01931.1"/>
    </source>
</evidence>
<accession>A0ABQ6BN89</accession>
<dbReference type="RefSeq" id="WP_284222799.1">
    <property type="nucleotide sequence ID" value="NZ_BSOY01000043.1"/>
</dbReference>
<keyword evidence="2" id="KW-0808">Transferase</keyword>
<dbReference type="CDD" id="cd01948">
    <property type="entry name" value="EAL"/>
    <property type="match status" value="1"/>
</dbReference>
<dbReference type="SUPFAM" id="SSF141868">
    <property type="entry name" value="EAL domain-like"/>
    <property type="match status" value="1"/>
</dbReference>
<sequence length="523" mass="55018">MKSRLLGMAFAAADTLLELDADGRVDMALGAGPCPRGATAETWCGVLLKDLVGKAGQKPLADALAAIRPNVRPAPIDALVVCDPDRVRRARLRLFQLPDLAPAVSCAITYDGAPFTLEIPDAPNLLGVDGLLSLVRGSLLEPGGDVAVAFVDVPGLAVADDAHQRAAARVAAVLQACSIDGSSAARLAPDRFALVRASDSQADIATEVRDAAAAEGLDLAVRARQAALSGVAPVEPTVRALRFALEACIKEGGADGAAAFSDSLRRTLKEADRFRAMVQTRDFSLQYQPIVDLATGVTHHFEALARFGSRGPADSIRLAEELGLIEGFDLAVAEKALQQLRRPGFGLTRIAVNVSGASLGSNAYVDGLLRLTAAAPDIRNRILIEVTETAAVADIEAAARRLTALRKAGVRVCLDDFGVGAASLDYLHRLPADTVKIDGRFMRDIGADQRARDLVAHLVDLCADLKMTTIAEMIETEEQATAIRDLGVGYGQGWLFGRPAAEPVTAAPKPVAVRRRGAVASWG</sequence>